<evidence type="ECO:0000313" key="1">
    <source>
        <dbReference type="EMBL" id="MBC5622457.1"/>
    </source>
</evidence>
<comment type="caution">
    <text evidence="1">The sequence shown here is derived from an EMBL/GenBank/DDBJ whole genome shotgun (WGS) entry which is preliminary data.</text>
</comment>
<name>A0ABR7D3D9_9BACT</name>
<organism evidence="1 2">
    <name type="scientific">Butyricimonas hominis</name>
    <dbReference type="NCBI Taxonomy" id="2763032"/>
    <lineage>
        <taxon>Bacteria</taxon>
        <taxon>Pseudomonadati</taxon>
        <taxon>Bacteroidota</taxon>
        <taxon>Bacteroidia</taxon>
        <taxon>Bacteroidales</taxon>
        <taxon>Odoribacteraceae</taxon>
        <taxon>Butyricimonas</taxon>
    </lineage>
</organism>
<dbReference type="SUPFAM" id="SSF56935">
    <property type="entry name" value="Porins"/>
    <property type="match status" value="1"/>
</dbReference>
<protein>
    <recommendedName>
        <fullName evidence="3">Outer membrane protein</fullName>
    </recommendedName>
</protein>
<proteinExistence type="predicted"/>
<gene>
    <name evidence="1" type="ORF">H8S64_15275</name>
</gene>
<evidence type="ECO:0008006" key="3">
    <source>
        <dbReference type="Google" id="ProtNLM"/>
    </source>
</evidence>
<dbReference type="EMBL" id="JACOOH010000007">
    <property type="protein sequence ID" value="MBC5622457.1"/>
    <property type="molecule type" value="Genomic_DNA"/>
</dbReference>
<accession>A0ABR7D3D9</accession>
<dbReference type="Gene3D" id="2.40.160.60">
    <property type="entry name" value="Outer membrane protein transport protein (OMPP1/FadL/TodX)"/>
    <property type="match status" value="1"/>
</dbReference>
<dbReference type="Proteomes" id="UP000646484">
    <property type="component" value="Unassembled WGS sequence"/>
</dbReference>
<sequence length="407" mass="46193">MTTYVFGQNTSGTPYSKEGFGLLPDTYGAYIGMGGVSAAMRDNYNINFLNPASYTALDSMRFYFQTGITGEYVDISSHKTHANYKVAQNGAVSMAFRAYKNLYMSFGILQRSNRGFDVYYTDVVRGDFSQYCTQQVEGSGGINEAYLGLGYQLGKLSLGVNVSYLFGKVDDRLTMILLPMTSGYYLKTQTITQMSAALFTLGAQLPLNISKKSNFTLGTSFNFGTPLHARKTFQAYKTGVSTGNSILLNDEATKNGTIFYPFRITTGASFQYNQKWFFAGDYTFQNMSQYEEFETNKEYQNYHKIAIGSYYQPNAQGRYWWQKNQYMAGAYFTRSHLEFNLKDINTYGVTIGSQIPIRLPYQELMLGVAVDLGMRGTHRNNQIMEKYVKLRINIAFKELWFMKAKIN</sequence>
<evidence type="ECO:0000313" key="2">
    <source>
        <dbReference type="Proteomes" id="UP000646484"/>
    </source>
</evidence>
<keyword evidence="2" id="KW-1185">Reference proteome</keyword>
<reference evidence="1 2" key="1">
    <citation type="submission" date="2020-08" db="EMBL/GenBank/DDBJ databases">
        <title>Genome public.</title>
        <authorList>
            <person name="Liu C."/>
            <person name="Sun Q."/>
        </authorList>
    </citation>
    <scope>NUCLEOTIDE SEQUENCE [LARGE SCALE GENOMIC DNA]</scope>
    <source>
        <strain evidence="1 2">NSJ-56</strain>
    </source>
</reference>